<evidence type="ECO:0000259" key="2">
    <source>
        <dbReference type="Pfam" id="PF02517"/>
    </source>
</evidence>
<evidence type="ECO:0000256" key="1">
    <source>
        <dbReference type="SAM" id="Phobius"/>
    </source>
</evidence>
<keyword evidence="1" id="KW-1133">Transmembrane helix</keyword>
<accession>A0A1E5LHE6</accession>
<keyword evidence="4" id="KW-1185">Reference proteome</keyword>
<dbReference type="GO" id="GO:0006508">
    <property type="term" value="P:proteolysis"/>
    <property type="evidence" value="ECO:0007669"/>
    <property type="project" value="UniProtKB-KW"/>
</dbReference>
<dbReference type="Proteomes" id="UP000095209">
    <property type="component" value="Unassembled WGS sequence"/>
</dbReference>
<dbReference type="GO" id="GO:0080120">
    <property type="term" value="P:CAAX-box protein maturation"/>
    <property type="evidence" value="ECO:0007669"/>
    <property type="project" value="UniProtKB-ARBA"/>
</dbReference>
<comment type="caution">
    <text evidence="3">The sequence shown here is derived from an EMBL/GenBank/DDBJ whole genome shotgun (WGS) entry which is preliminary data.</text>
</comment>
<reference evidence="3 4" key="1">
    <citation type="submission" date="2016-08" db="EMBL/GenBank/DDBJ databases">
        <title>Genome of Bacillus solimangrovi GH2-4.</title>
        <authorList>
            <person name="Lim S."/>
            <person name="Kim B.-C."/>
        </authorList>
    </citation>
    <scope>NUCLEOTIDE SEQUENCE [LARGE SCALE GENOMIC DNA]</scope>
    <source>
        <strain evidence="3 4">GH2-4</strain>
    </source>
</reference>
<dbReference type="EMBL" id="MJEH01000011">
    <property type="protein sequence ID" value="OEH93503.1"/>
    <property type="molecule type" value="Genomic_DNA"/>
</dbReference>
<keyword evidence="1" id="KW-0812">Transmembrane</keyword>
<proteinExistence type="predicted"/>
<keyword evidence="3" id="KW-0645">Protease</keyword>
<sequence>MNKRQKELINQLSDIELVKQLYLTQGILFVISCGLFIFLFDSMTEFLSYIQLDLYEVVYYGIGSAAIVILIDGLLMKILPKEMYDDGGINEKVFRERPIWHIFLLSFIVACTEEFLFRGIIQSQFGFFIASITFALLHLRYLTKPVLLISVLLLSFYIGWIFEITENLLVTIVAHLLIDFVFGCIIRVQYMRGQPVSESFNEGGIIRDE</sequence>
<name>A0A1E5LHE6_9BACI</name>
<dbReference type="Pfam" id="PF02517">
    <property type="entry name" value="Rce1-like"/>
    <property type="match status" value="1"/>
</dbReference>
<dbReference type="STRING" id="1305675.BFG57_00475"/>
<keyword evidence="1" id="KW-0472">Membrane</keyword>
<keyword evidence="3" id="KW-0378">Hydrolase</keyword>
<evidence type="ECO:0000313" key="4">
    <source>
        <dbReference type="Proteomes" id="UP000095209"/>
    </source>
</evidence>
<feature type="transmembrane region" description="Helical" evidence="1">
    <location>
        <begin position="21"/>
        <end position="40"/>
    </location>
</feature>
<organism evidence="3 4">
    <name type="scientific">Bacillus solimangrovi</name>
    <dbReference type="NCBI Taxonomy" id="1305675"/>
    <lineage>
        <taxon>Bacteria</taxon>
        <taxon>Bacillati</taxon>
        <taxon>Bacillota</taxon>
        <taxon>Bacilli</taxon>
        <taxon>Bacillales</taxon>
        <taxon>Bacillaceae</taxon>
        <taxon>Bacillus</taxon>
    </lineage>
</organism>
<feature type="transmembrane region" description="Helical" evidence="1">
    <location>
        <begin position="146"/>
        <end position="162"/>
    </location>
</feature>
<dbReference type="RefSeq" id="WP_069716406.1">
    <property type="nucleotide sequence ID" value="NZ_MJEH01000011.1"/>
</dbReference>
<dbReference type="OrthoDB" id="1523022at2"/>
<dbReference type="GO" id="GO:0004175">
    <property type="term" value="F:endopeptidase activity"/>
    <property type="evidence" value="ECO:0007669"/>
    <property type="project" value="UniProtKB-ARBA"/>
</dbReference>
<protein>
    <submittedName>
        <fullName evidence="3">CAAX protease</fullName>
    </submittedName>
</protein>
<dbReference type="InterPro" id="IPR003675">
    <property type="entry name" value="Rce1/LyrA-like_dom"/>
</dbReference>
<feature type="domain" description="CAAX prenyl protease 2/Lysostaphin resistance protein A-like" evidence="2">
    <location>
        <begin position="98"/>
        <end position="181"/>
    </location>
</feature>
<feature type="transmembrane region" description="Helical" evidence="1">
    <location>
        <begin position="168"/>
        <end position="188"/>
    </location>
</feature>
<evidence type="ECO:0000313" key="3">
    <source>
        <dbReference type="EMBL" id="OEH93503.1"/>
    </source>
</evidence>
<dbReference type="AlphaFoldDB" id="A0A1E5LHE6"/>
<dbReference type="PROSITE" id="PS51257">
    <property type="entry name" value="PROKAR_LIPOPROTEIN"/>
    <property type="match status" value="1"/>
</dbReference>
<feature type="transmembrane region" description="Helical" evidence="1">
    <location>
        <begin position="60"/>
        <end position="79"/>
    </location>
</feature>
<feature type="transmembrane region" description="Helical" evidence="1">
    <location>
        <begin position="123"/>
        <end position="139"/>
    </location>
</feature>
<feature type="transmembrane region" description="Helical" evidence="1">
    <location>
        <begin position="99"/>
        <end position="117"/>
    </location>
</feature>
<gene>
    <name evidence="3" type="ORF">BFG57_00475</name>
</gene>